<evidence type="ECO:0000256" key="1">
    <source>
        <dbReference type="SAM" id="SignalP"/>
    </source>
</evidence>
<reference evidence="3" key="1">
    <citation type="submission" date="2013-03" db="EMBL/GenBank/DDBJ databases">
        <title>The Genome Sequence of Anopheles christyi ACHKN1017.</title>
        <authorList>
            <consortium name="The Broad Institute Genomics Platform"/>
            <person name="Neafsey D.E."/>
            <person name="Besansky N."/>
            <person name="Walker B."/>
            <person name="Young S.K."/>
            <person name="Zeng Q."/>
            <person name="Gargeya S."/>
            <person name="Fitzgerald M."/>
            <person name="Haas B."/>
            <person name="Abouelleil A."/>
            <person name="Allen A.W."/>
            <person name="Alvarado L."/>
            <person name="Arachchi H.M."/>
            <person name="Berlin A.M."/>
            <person name="Chapman S.B."/>
            <person name="Gainer-Dewar J."/>
            <person name="Goldberg J."/>
            <person name="Griggs A."/>
            <person name="Gujja S."/>
            <person name="Hansen M."/>
            <person name="Howarth C."/>
            <person name="Imamovic A."/>
            <person name="Ireland A."/>
            <person name="Larimer J."/>
            <person name="McCowan C."/>
            <person name="Murphy C."/>
            <person name="Pearson M."/>
            <person name="Poon T.W."/>
            <person name="Priest M."/>
            <person name="Roberts A."/>
            <person name="Saif S."/>
            <person name="Shea T."/>
            <person name="Sisk P."/>
            <person name="Sykes S."/>
            <person name="Wortman J."/>
            <person name="Nusbaum C."/>
            <person name="Birren B."/>
        </authorList>
    </citation>
    <scope>NUCLEOTIDE SEQUENCE [LARGE SCALE GENOMIC DNA]</scope>
    <source>
        <strain evidence="3">ACHKN1017</strain>
    </source>
</reference>
<name>A0A182KCQ4_9DIPT</name>
<keyword evidence="3" id="KW-1185">Reference proteome</keyword>
<keyword evidence="1" id="KW-0732">Signal</keyword>
<feature type="signal peptide" evidence="1">
    <location>
        <begin position="1"/>
        <end position="22"/>
    </location>
</feature>
<evidence type="ECO:0000313" key="2">
    <source>
        <dbReference type="EnsemblMetazoa" id="ACHR008541-PA"/>
    </source>
</evidence>
<organism evidence="2 3">
    <name type="scientific">Anopheles christyi</name>
    <dbReference type="NCBI Taxonomy" id="43041"/>
    <lineage>
        <taxon>Eukaryota</taxon>
        <taxon>Metazoa</taxon>
        <taxon>Ecdysozoa</taxon>
        <taxon>Arthropoda</taxon>
        <taxon>Hexapoda</taxon>
        <taxon>Insecta</taxon>
        <taxon>Pterygota</taxon>
        <taxon>Neoptera</taxon>
        <taxon>Endopterygota</taxon>
        <taxon>Diptera</taxon>
        <taxon>Nematocera</taxon>
        <taxon>Culicoidea</taxon>
        <taxon>Culicidae</taxon>
        <taxon>Anophelinae</taxon>
        <taxon>Anopheles</taxon>
    </lineage>
</organism>
<sequence>MKFTIVLLVALAILALASTASASNDNSLKSATHFMDKFVQAPVISDLLKSLADHIDHTPAAAGAITTPTPAPPA</sequence>
<reference evidence="2" key="2">
    <citation type="submission" date="2020-05" db="UniProtKB">
        <authorList>
            <consortium name="EnsemblMetazoa"/>
        </authorList>
    </citation>
    <scope>IDENTIFICATION</scope>
    <source>
        <strain evidence="2">ACHKN1017</strain>
    </source>
</reference>
<accession>A0A182KCQ4</accession>
<dbReference type="EnsemblMetazoa" id="ACHR008541-RA">
    <property type="protein sequence ID" value="ACHR008541-PA"/>
    <property type="gene ID" value="ACHR008541"/>
</dbReference>
<evidence type="ECO:0000313" key="3">
    <source>
        <dbReference type="Proteomes" id="UP000075881"/>
    </source>
</evidence>
<dbReference type="AlphaFoldDB" id="A0A182KCQ4"/>
<feature type="chain" id="PRO_5008125488" evidence="1">
    <location>
        <begin position="23"/>
        <end position="74"/>
    </location>
</feature>
<dbReference type="Proteomes" id="UP000075881">
    <property type="component" value="Unassembled WGS sequence"/>
</dbReference>
<dbReference type="VEuPathDB" id="VectorBase:ACHR008541"/>
<proteinExistence type="predicted"/>
<protein>
    <submittedName>
        <fullName evidence="2">Uncharacterized protein</fullName>
    </submittedName>
</protein>